<name>A0AA36CJ74_9BILA</name>
<reference evidence="1" key="1">
    <citation type="submission" date="2023-06" db="EMBL/GenBank/DDBJ databases">
        <authorList>
            <person name="Delattre M."/>
        </authorList>
    </citation>
    <scope>NUCLEOTIDE SEQUENCE</scope>
    <source>
        <strain evidence="1">AF72</strain>
    </source>
</reference>
<evidence type="ECO:0000313" key="1">
    <source>
        <dbReference type="EMBL" id="CAJ0569025.1"/>
    </source>
</evidence>
<comment type="caution">
    <text evidence="1">The sequence shown here is derived from an EMBL/GenBank/DDBJ whole genome shotgun (WGS) entry which is preliminary data.</text>
</comment>
<keyword evidence="2" id="KW-1185">Reference proteome</keyword>
<dbReference type="EMBL" id="CATQJA010001888">
    <property type="protein sequence ID" value="CAJ0569025.1"/>
    <property type="molecule type" value="Genomic_DNA"/>
</dbReference>
<dbReference type="Proteomes" id="UP001177023">
    <property type="component" value="Unassembled WGS sequence"/>
</dbReference>
<gene>
    <name evidence="1" type="ORF">MSPICULIGERA_LOCUS7523</name>
</gene>
<feature type="non-terminal residue" evidence="1">
    <location>
        <position position="125"/>
    </location>
</feature>
<proteinExistence type="predicted"/>
<accession>A0AA36CJ74</accession>
<evidence type="ECO:0000313" key="2">
    <source>
        <dbReference type="Proteomes" id="UP001177023"/>
    </source>
</evidence>
<protein>
    <submittedName>
        <fullName evidence="1">Uncharacterized protein</fullName>
    </submittedName>
</protein>
<sequence length="125" mass="14397">MNNTNTAARLVMDKAQEAQQALLGHKNNSSIYRELNAIHNKYSGLQKQMPRLRHARLQTLIKMIEGLACKESCWPTCAEFLDSAEDKRPLLFPDEELFALLNPKLRPSKCLSFVPREFHPEPYTK</sequence>
<organism evidence="1 2">
    <name type="scientific">Mesorhabditis spiculigera</name>
    <dbReference type="NCBI Taxonomy" id="96644"/>
    <lineage>
        <taxon>Eukaryota</taxon>
        <taxon>Metazoa</taxon>
        <taxon>Ecdysozoa</taxon>
        <taxon>Nematoda</taxon>
        <taxon>Chromadorea</taxon>
        <taxon>Rhabditida</taxon>
        <taxon>Rhabditina</taxon>
        <taxon>Rhabditomorpha</taxon>
        <taxon>Rhabditoidea</taxon>
        <taxon>Rhabditidae</taxon>
        <taxon>Mesorhabditinae</taxon>
        <taxon>Mesorhabditis</taxon>
    </lineage>
</organism>
<dbReference type="AlphaFoldDB" id="A0AA36CJ74"/>